<gene>
    <name evidence="3" type="ORF">A3860_03065</name>
</gene>
<evidence type="ECO:0008006" key="5">
    <source>
        <dbReference type="Google" id="ProtNLM"/>
    </source>
</evidence>
<dbReference type="RefSeq" id="WP_081145045.1">
    <property type="nucleotide sequence ID" value="NZ_LVYD01000001.1"/>
</dbReference>
<feature type="region of interest" description="Disordered" evidence="1">
    <location>
        <begin position="109"/>
        <end position="141"/>
    </location>
</feature>
<evidence type="ECO:0000256" key="2">
    <source>
        <dbReference type="SAM" id="SignalP"/>
    </source>
</evidence>
<proteinExistence type="predicted"/>
<keyword evidence="4" id="KW-1185">Reference proteome</keyword>
<dbReference type="STRING" id="1703345.A3860_03065"/>
<feature type="signal peptide" evidence="2">
    <location>
        <begin position="1"/>
        <end position="20"/>
    </location>
</feature>
<feature type="compositionally biased region" description="Gly residues" evidence="1">
    <location>
        <begin position="126"/>
        <end position="141"/>
    </location>
</feature>
<name>A0A1V9G9U1_9BACT</name>
<sequence>MKKVIFLLAIAITGVLAVQAQGGGGGGFQRRTPEERLKMVKEKLTDLKLDKDQTTKSDSAFLDYYKAQEKMFEEMRAGGGAPDRDAMREKMQKLAAERDEKLKKIFTEDQFKKWHDEIEPTTRPQRGGGGPGGNRGGGGNN</sequence>
<dbReference type="Proteomes" id="UP000192796">
    <property type="component" value="Unassembled WGS sequence"/>
</dbReference>
<protein>
    <recommendedName>
        <fullName evidence="5">DUF4890 domain-containing protein</fullName>
    </recommendedName>
</protein>
<evidence type="ECO:0000256" key="1">
    <source>
        <dbReference type="SAM" id="MobiDB-lite"/>
    </source>
</evidence>
<dbReference type="EMBL" id="LVYD01000001">
    <property type="protein sequence ID" value="OQP67347.1"/>
    <property type="molecule type" value="Genomic_DNA"/>
</dbReference>
<organism evidence="3 4">
    <name type="scientific">Niastella vici</name>
    <dbReference type="NCBI Taxonomy" id="1703345"/>
    <lineage>
        <taxon>Bacteria</taxon>
        <taxon>Pseudomonadati</taxon>
        <taxon>Bacteroidota</taxon>
        <taxon>Chitinophagia</taxon>
        <taxon>Chitinophagales</taxon>
        <taxon>Chitinophagaceae</taxon>
        <taxon>Niastella</taxon>
    </lineage>
</organism>
<comment type="caution">
    <text evidence="3">The sequence shown here is derived from an EMBL/GenBank/DDBJ whole genome shotgun (WGS) entry which is preliminary data.</text>
</comment>
<evidence type="ECO:0000313" key="3">
    <source>
        <dbReference type="EMBL" id="OQP67347.1"/>
    </source>
</evidence>
<reference evidence="3 4" key="1">
    <citation type="submission" date="2016-03" db="EMBL/GenBank/DDBJ databases">
        <title>Niastella vici sp. nov., isolated from farmland soil.</title>
        <authorList>
            <person name="Chen L."/>
            <person name="Wang D."/>
            <person name="Yang S."/>
            <person name="Wang G."/>
        </authorList>
    </citation>
    <scope>NUCLEOTIDE SEQUENCE [LARGE SCALE GENOMIC DNA]</scope>
    <source>
        <strain evidence="3 4">DJ57</strain>
    </source>
</reference>
<feature type="compositionally biased region" description="Basic and acidic residues" evidence="1">
    <location>
        <begin position="109"/>
        <end position="120"/>
    </location>
</feature>
<feature type="chain" id="PRO_5012596492" description="DUF4890 domain-containing protein" evidence="2">
    <location>
        <begin position="21"/>
        <end position="141"/>
    </location>
</feature>
<dbReference type="AlphaFoldDB" id="A0A1V9G9U1"/>
<dbReference type="OrthoDB" id="669766at2"/>
<keyword evidence="2" id="KW-0732">Signal</keyword>
<accession>A0A1V9G9U1</accession>
<evidence type="ECO:0000313" key="4">
    <source>
        <dbReference type="Proteomes" id="UP000192796"/>
    </source>
</evidence>